<dbReference type="PRINTS" id="PR01021">
    <property type="entry name" value="OMPADOMAIN"/>
</dbReference>
<proteinExistence type="inferred from homology"/>
<evidence type="ECO:0000313" key="12">
    <source>
        <dbReference type="EMBL" id="QSI76384.1"/>
    </source>
</evidence>
<evidence type="ECO:0000256" key="1">
    <source>
        <dbReference type="ARBA" id="ARBA00022618"/>
    </source>
</evidence>
<evidence type="ECO:0000256" key="10">
    <source>
        <dbReference type="SAM" id="SignalP"/>
    </source>
</evidence>
<reference evidence="12 13" key="1">
    <citation type="submission" date="2021-02" db="EMBL/GenBank/DDBJ databases">
        <title>Niveibacterium changnyeongensis HC41.</title>
        <authorList>
            <person name="Kang M."/>
        </authorList>
    </citation>
    <scope>NUCLEOTIDE SEQUENCE [LARGE SCALE GENOMIC DNA]</scope>
    <source>
        <strain evidence="12 13">HC41</strain>
    </source>
</reference>
<dbReference type="InterPro" id="IPR039001">
    <property type="entry name" value="Pal"/>
</dbReference>
<feature type="signal peptide" evidence="10">
    <location>
        <begin position="1"/>
        <end position="22"/>
    </location>
</feature>
<dbReference type="CDD" id="cd07185">
    <property type="entry name" value="OmpA_C-like"/>
    <property type="match status" value="1"/>
</dbReference>
<comment type="function">
    <text evidence="8">Part of the Tol-Pal system, which plays a role in outer membrane invagination during cell division and is important for maintaining outer membrane integrity.</text>
</comment>
<keyword evidence="7 8" id="KW-0131">Cell cycle</keyword>
<comment type="similarity">
    <text evidence="8">Belongs to the Pal lipoprotein family.</text>
</comment>
<accession>A0ABX7M6S6</accession>
<dbReference type="InterPro" id="IPR014169">
    <property type="entry name" value="Pal_lipo_C"/>
</dbReference>
<gene>
    <name evidence="8 12" type="primary">pal</name>
    <name evidence="12" type="ORF">JY500_18265</name>
</gene>
<evidence type="ECO:0000256" key="9">
    <source>
        <dbReference type="SAM" id="MobiDB-lite"/>
    </source>
</evidence>
<keyword evidence="6 8" id="KW-0449">Lipoprotein</keyword>
<dbReference type="Proteomes" id="UP000663570">
    <property type="component" value="Chromosome"/>
</dbReference>
<dbReference type="PROSITE" id="PS51123">
    <property type="entry name" value="OMPA_2"/>
    <property type="match status" value="1"/>
</dbReference>
<dbReference type="SUPFAM" id="SSF103088">
    <property type="entry name" value="OmpA-like"/>
    <property type="match status" value="1"/>
</dbReference>
<evidence type="ECO:0000256" key="8">
    <source>
        <dbReference type="HAMAP-Rule" id="MF_02204"/>
    </source>
</evidence>
<keyword evidence="2 8" id="KW-0732">Signal</keyword>
<sequence>MRNLLLPSLLAAALAACSTAPTETTAPVADTKPTKPAEVTKPAEPVKVDPLAALKDPNNILSHRNVYFDFDKYDIRVIYQPMIEAHAKFLVSNPQLKVLIQGNADERGSREYNLALGQKRAEAVKKAMGLLGAKDAQMEAVSLGEEKPKATGHDEASWEQNRRADVLYSGEY</sequence>
<feature type="compositionally biased region" description="Basic and acidic residues" evidence="9">
    <location>
        <begin position="144"/>
        <end position="165"/>
    </location>
</feature>
<evidence type="ECO:0000313" key="13">
    <source>
        <dbReference type="Proteomes" id="UP000663570"/>
    </source>
</evidence>
<evidence type="ECO:0000256" key="5">
    <source>
        <dbReference type="ARBA" id="ARBA00023237"/>
    </source>
</evidence>
<feature type="domain" description="OmpA-like" evidence="11">
    <location>
        <begin position="55"/>
        <end position="172"/>
    </location>
</feature>
<dbReference type="PANTHER" id="PTHR30329">
    <property type="entry name" value="STATOR ELEMENT OF FLAGELLAR MOTOR COMPLEX"/>
    <property type="match status" value="1"/>
</dbReference>
<keyword evidence="3 8" id="KW-0472">Membrane</keyword>
<keyword evidence="4 8" id="KW-0564">Palmitate</keyword>
<dbReference type="NCBIfam" id="TIGR02802">
    <property type="entry name" value="Pal_lipo"/>
    <property type="match status" value="1"/>
</dbReference>
<dbReference type="PROSITE" id="PS51257">
    <property type="entry name" value="PROKAR_LIPOPROTEIN"/>
    <property type="match status" value="1"/>
</dbReference>
<feature type="chain" id="PRO_5046130402" description="Peptidoglycan-associated lipoprotein" evidence="10">
    <location>
        <begin position="23"/>
        <end position="172"/>
    </location>
</feature>
<dbReference type="HAMAP" id="MF_02204">
    <property type="entry name" value="Pal"/>
    <property type="match status" value="1"/>
</dbReference>
<dbReference type="InterPro" id="IPR006665">
    <property type="entry name" value="OmpA-like"/>
</dbReference>
<keyword evidence="5 8" id="KW-0998">Cell outer membrane</keyword>
<feature type="region of interest" description="Disordered" evidence="9">
    <location>
        <begin position="141"/>
        <end position="172"/>
    </location>
</feature>
<keyword evidence="1 8" id="KW-0132">Cell division</keyword>
<keyword evidence="13" id="KW-1185">Reference proteome</keyword>
<evidence type="ECO:0000256" key="2">
    <source>
        <dbReference type="ARBA" id="ARBA00022729"/>
    </source>
</evidence>
<dbReference type="EMBL" id="CP071060">
    <property type="protein sequence ID" value="QSI76384.1"/>
    <property type="molecule type" value="Genomic_DNA"/>
</dbReference>
<dbReference type="InterPro" id="IPR050330">
    <property type="entry name" value="Bact_OuterMem_StrucFunc"/>
</dbReference>
<evidence type="ECO:0000256" key="3">
    <source>
        <dbReference type="ARBA" id="ARBA00023136"/>
    </source>
</evidence>
<dbReference type="Gene3D" id="3.30.1330.60">
    <property type="entry name" value="OmpA-like domain"/>
    <property type="match status" value="1"/>
</dbReference>
<dbReference type="RefSeq" id="WP_172203273.1">
    <property type="nucleotide sequence ID" value="NZ_CP071060.1"/>
</dbReference>
<comment type="subunit">
    <text evidence="8">The Tol-Pal system is composed of five core proteins: the inner membrane proteins TolA, TolQ and TolR, the periplasmic protein TolB and the outer membrane protein Pal. They form a network linking the inner and outer membranes and the peptidoglycan layer.</text>
</comment>
<dbReference type="Pfam" id="PF00691">
    <property type="entry name" value="OmpA"/>
    <property type="match status" value="1"/>
</dbReference>
<evidence type="ECO:0000256" key="7">
    <source>
        <dbReference type="ARBA" id="ARBA00023306"/>
    </source>
</evidence>
<comment type="subcellular location">
    <subcellularLocation>
        <location evidence="8">Cell outer membrane</location>
        <topology evidence="8">Lipid-anchor</topology>
    </subcellularLocation>
</comment>
<dbReference type="InterPro" id="IPR006664">
    <property type="entry name" value="OMP_bac"/>
</dbReference>
<evidence type="ECO:0000256" key="6">
    <source>
        <dbReference type="ARBA" id="ARBA00023288"/>
    </source>
</evidence>
<evidence type="ECO:0000259" key="11">
    <source>
        <dbReference type="PROSITE" id="PS51123"/>
    </source>
</evidence>
<organism evidence="12 13">
    <name type="scientific">Niveibacterium microcysteis</name>
    <dbReference type="NCBI Taxonomy" id="2811415"/>
    <lineage>
        <taxon>Bacteria</taxon>
        <taxon>Pseudomonadati</taxon>
        <taxon>Pseudomonadota</taxon>
        <taxon>Betaproteobacteria</taxon>
        <taxon>Rhodocyclales</taxon>
        <taxon>Rhodocyclaceae</taxon>
        <taxon>Niveibacterium</taxon>
    </lineage>
</organism>
<name>A0ABX7M6S6_9RHOO</name>
<dbReference type="PANTHER" id="PTHR30329:SF21">
    <property type="entry name" value="LIPOPROTEIN YIAD-RELATED"/>
    <property type="match status" value="1"/>
</dbReference>
<evidence type="ECO:0000256" key="4">
    <source>
        <dbReference type="ARBA" id="ARBA00023139"/>
    </source>
</evidence>
<protein>
    <recommendedName>
        <fullName evidence="8">Peptidoglycan-associated lipoprotein</fullName>
        <shortName evidence="8">PAL</shortName>
    </recommendedName>
</protein>
<dbReference type="InterPro" id="IPR036737">
    <property type="entry name" value="OmpA-like_sf"/>
</dbReference>